<accession>A0AA36IL55</accession>
<dbReference type="Gene3D" id="3.40.50.150">
    <property type="entry name" value="Vaccinia Virus protein VP39"/>
    <property type="match status" value="1"/>
</dbReference>
<proteinExistence type="predicted"/>
<dbReference type="InterPro" id="IPR029063">
    <property type="entry name" value="SAM-dependent_MTases_sf"/>
</dbReference>
<evidence type="ECO:0000313" key="1">
    <source>
        <dbReference type="EMBL" id="CAJ1388766.1"/>
    </source>
</evidence>
<keyword evidence="2" id="KW-1185">Reference proteome</keyword>
<reference evidence="1" key="1">
    <citation type="submission" date="2023-08" db="EMBL/GenBank/DDBJ databases">
        <authorList>
            <person name="Chen Y."/>
            <person name="Shah S."/>
            <person name="Dougan E. K."/>
            <person name="Thang M."/>
            <person name="Chan C."/>
        </authorList>
    </citation>
    <scope>NUCLEOTIDE SEQUENCE</scope>
</reference>
<sequence>MRIQWLLLFPAAEGELRLNAQLMRNLTKASKANESLWKYFFPESPTSDVMRNWVPYTPQCAIDEQCWCFHVEGSMSKAVNPRGAERGFINGEPENLTGTFRANQDCACLAPSTSGCLFGDMRPAKLLAAVALLRFLNVTQVIEDGRYGGLSALVYALHGFEVTSVEMLPLGHVKETLGAFGVRLHDGDSREALPQILKEMHPWRRAAVIFDGLKRFEAYEVYKKIAPRVAVAIFDDTNIRDGLAFRRMLAQHGHQMWSSDAASFGWVLKAEEPYLEQLLLPLRGRRFQGGIQKLQDFHYTILEGGTGVCGSEPGK</sequence>
<dbReference type="Proteomes" id="UP001178507">
    <property type="component" value="Unassembled WGS sequence"/>
</dbReference>
<dbReference type="AlphaFoldDB" id="A0AA36IL55"/>
<comment type="caution">
    <text evidence="1">The sequence shown here is derived from an EMBL/GenBank/DDBJ whole genome shotgun (WGS) entry which is preliminary data.</text>
</comment>
<protein>
    <submittedName>
        <fullName evidence="1">Uncharacterized protein</fullName>
    </submittedName>
</protein>
<name>A0AA36IL55_9DINO</name>
<organism evidence="1 2">
    <name type="scientific">Effrenium voratum</name>
    <dbReference type="NCBI Taxonomy" id="2562239"/>
    <lineage>
        <taxon>Eukaryota</taxon>
        <taxon>Sar</taxon>
        <taxon>Alveolata</taxon>
        <taxon>Dinophyceae</taxon>
        <taxon>Suessiales</taxon>
        <taxon>Symbiodiniaceae</taxon>
        <taxon>Effrenium</taxon>
    </lineage>
</organism>
<dbReference type="EMBL" id="CAUJNA010001757">
    <property type="protein sequence ID" value="CAJ1388766.1"/>
    <property type="molecule type" value="Genomic_DNA"/>
</dbReference>
<evidence type="ECO:0000313" key="2">
    <source>
        <dbReference type="Proteomes" id="UP001178507"/>
    </source>
</evidence>
<gene>
    <name evidence="1" type="ORF">EVOR1521_LOCUS14566</name>
</gene>
<dbReference type="SUPFAM" id="SSF53335">
    <property type="entry name" value="S-adenosyl-L-methionine-dependent methyltransferases"/>
    <property type="match status" value="1"/>
</dbReference>